<organism evidence="1 2">
    <name type="scientific">Candidatus Olsenella pullistercoris</name>
    <dbReference type="NCBI Taxonomy" id="2838712"/>
    <lineage>
        <taxon>Bacteria</taxon>
        <taxon>Bacillati</taxon>
        <taxon>Actinomycetota</taxon>
        <taxon>Coriobacteriia</taxon>
        <taxon>Coriobacteriales</taxon>
        <taxon>Atopobiaceae</taxon>
        <taxon>Olsenella</taxon>
    </lineage>
</organism>
<evidence type="ECO:0000313" key="1">
    <source>
        <dbReference type="EMBL" id="HIZ45960.1"/>
    </source>
</evidence>
<sequence>MDVFLSHTTALAALRSWGLRRALERGERENVTVPEGLPGSDELSELRRRLPASVGEGELELAVRSGRPGLRRRSGVRVRREGEPLPEGAAVRVADGVVCSSPELVVVQMAPQLTDLELAMLLCELLGRYAVNPDAEDGMLQRDVPVTTPERLRAFLDGLGSRRGVRRVRRAISQACVGSGSPRESKLSLRFTLRPGLGGWNLDLLSMNAPVEVRRIHNALSRGVRRPDILLCAGGPGGQRRVVAVEYNGRRHDHPARLAADALRTNELKAMGIGEYIVRREQYEDLDYMDGLVERIRRDLALPRTGLTSEEAARRRALRQRLYEELELIDGVHWNGRERARRRLAASDGEAAWDVVPVEAYGID</sequence>
<reference evidence="1" key="1">
    <citation type="journal article" date="2021" name="PeerJ">
        <title>Extensive microbial diversity within the chicken gut microbiome revealed by metagenomics and culture.</title>
        <authorList>
            <person name="Gilroy R."/>
            <person name="Ravi A."/>
            <person name="Getino M."/>
            <person name="Pursley I."/>
            <person name="Horton D.L."/>
            <person name="Alikhan N.F."/>
            <person name="Baker D."/>
            <person name="Gharbi K."/>
            <person name="Hall N."/>
            <person name="Watson M."/>
            <person name="Adriaenssens E.M."/>
            <person name="Foster-Nyarko E."/>
            <person name="Jarju S."/>
            <person name="Secka A."/>
            <person name="Antonio M."/>
            <person name="Oren A."/>
            <person name="Chaudhuri R.R."/>
            <person name="La Ragione R."/>
            <person name="Hildebrand F."/>
            <person name="Pallen M.J."/>
        </authorList>
    </citation>
    <scope>NUCLEOTIDE SEQUENCE</scope>
    <source>
        <strain evidence="1">ChiHjej12B11-14209</strain>
    </source>
</reference>
<dbReference type="Proteomes" id="UP000824062">
    <property type="component" value="Unassembled WGS sequence"/>
</dbReference>
<gene>
    <name evidence="1" type="ORF">IAA19_02950</name>
</gene>
<evidence type="ECO:0008006" key="3">
    <source>
        <dbReference type="Google" id="ProtNLM"/>
    </source>
</evidence>
<protein>
    <recommendedName>
        <fullName evidence="3">DUF559 domain-containing protein</fullName>
    </recommendedName>
</protein>
<dbReference type="EMBL" id="DXBM01000028">
    <property type="protein sequence ID" value="HIZ45960.1"/>
    <property type="molecule type" value="Genomic_DNA"/>
</dbReference>
<proteinExistence type="predicted"/>
<dbReference type="AlphaFoldDB" id="A0A9D2EYQ1"/>
<accession>A0A9D2EYQ1</accession>
<evidence type="ECO:0000313" key="2">
    <source>
        <dbReference type="Proteomes" id="UP000824062"/>
    </source>
</evidence>
<name>A0A9D2EYQ1_9ACTN</name>
<reference evidence="1" key="2">
    <citation type="submission" date="2021-04" db="EMBL/GenBank/DDBJ databases">
        <authorList>
            <person name="Gilroy R."/>
        </authorList>
    </citation>
    <scope>NUCLEOTIDE SEQUENCE</scope>
    <source>
        <strain evidence="1">ChiHjej12B11-14209</strain>
    </source>
</reference>
<comment type="caution">
    <text evidence="1">The sequence shown here is derived from an EMBL/GenBank/DDBJ whole genome shotgun (WGS) entry which is preliminary data.</text>
</comment>